<proteinExistence type="predicted"/>
<protein>
    <submittedName>
        <fullName evidence="1">Uncharacterized protein</fullName>
    </submittedName>
</protein>
<evidence type="ECO:0000313" key="2">
    <source>
        <dbReference type="Proteomes" id="UP001152747"/>
    </source>
</evidence>
<comment type="caution">
    <text evidence="1">The sequence shown here is derived from an EMBL/GenBank/DDBJ whole genome shotgun (WGS) entry which is preliminary data.</text>
</comment>
<dbReference type="EMBL" id="CANHGI010000005">
    <property type="protein sequence ID" value="CAI5451892.1"/>
    <property type="molecule type" value="Genomic_DNA"/>
</dbReference>
<name>A0A9P1IVA6_9PELO</name>
<dbReference type="Proteomes" id="UP001152747">
    <property type="component" value="Unassembled WGS sequence"/>
</dbReference>
<evidence type="ECO:0000313" key="1">
    <source>
        <dbReference type="EMBL" id="CAI5451892.1"/>
    </source>
</evidence>
<sequence>MVQSYFRNQWVRCMVYYLQIWQEAQIKISWTGQISIKMGENTIFEYDNFTATEYSRYEAPEPSFMTNSSTSLHVKFEQSNLVTLFVLFANEDDKKIIMRHVSTRP</sequence>
<gene>
    <name evidence="1" type="ORF">CAMP_LOCUS14529</name>
</gene>
<dbReference type="AlphaFoldDB" id="A0A9P1IVA6"/>
<keyword evidence="2" id="KW-1185">Reference proteome</keyword>
<organism evidence="1 2">
    <name type="scientific">Caenorhabditis angaria</name>
    <dbReference type="NCBI Taxonomy" id="860376"/>
    <lineage>
        <taxon>Eukaryota</taxon>
        <taxon>Metazoa</taxon>
        <taxon>Ecdysozoa</taxon>
        <taxon>Nematoda</taxon>
        <taxon>Chromadorea</taxon>
        <taxon>Rhabditida</taxon>
        <taxon>Rhabditina</taxon>
        <taxon>Rhabditomorpha</taxon>
        <taxon>Rhabditoidea</taxon>
        <taxon>Rhabditidae</taxon>
        <taxon>Peloderinae</taxon>
        <taxon>Caenorhabditis</taxon>
    </lineage>
</organism>
<accession>A0A9P1IVA6</accession>
<reference evidence="1" key="1">
    <citation type="submission" date="2022-11" db="EMBL/GenBank/DDBJ databases">
        <authorList>
            <person name="Kikuchi T."/>
        </authorList>
    </citation>
    <scope>NUCLEOTIDE SEQUENCE</scope>
    <source>
        <strain evidence="1">PS1010</strain>
    </source>
</reference>